<dbReference type="GO" id="GO:0015250">
    <property type="term" value="F:water channel activity"/>
    <property type="evidence" value="ECO:0007669"/>
    <property type="project" value="TreeGrafter"/>
</dbReference>
<dbReference type="AlphaFoldDB" id="A0A0A7I7K5"/>
<keyword evidence="4" id="KW-1003">Cell membrane</keyword>
<dbReference type="RefSeq" id="WP_039171786.1">
    <property type="nucleotide sequence ID" value="NZ_CP007457.1"/>
</dbReference>
<feature type="region of interest" description="Disordered" evidence="9">
    <location>
        <begin position="280"/>
        <end position="323"/>
    </location>
</feature>
<dbReference type="STRING" id="1447715.AH67_04385"/>
<evidence type="ECO:0000256" key="8">
    <source>
        <dbReference type="RuleBase" id="RU000477"/>
    </source>
</evidence>
<keyword evidence="6 10" id="KW-1133">Transmembrane helix</keyword>
<dbReference type="Gene3D" id="1.20.1080.10">
    <property type="entry name" value="Glycerol uptake facilitator protein"/>
    <property type="match status" value="1"/>
</dbReference>
<evidence type="ECO:0000256" key="9">
    <source>
        <dbReference type="SAM" id="MobiDB-lite"/>
    </source>
</evidence>
<feature type="transmembrane region" description="Helical" evidence="10">
    <location>
        <begin position="152"/>
        <end position="175"/>
    </location>
</feature>
<keyword evidence="7 10" id="KW-0472">Membrane</keyword>
<accession>A0A0A7I7K5</accession>
<feature type="transmembrane region" description="Helical" evidence="10">
    <location>
        <begin position="51"/>
        <end position="70"/>
    </location>
</feature>
<dbReference type="InterPro" id="IPR000425">
    <property type="entry name" value="MIP"/>
</dbReference>
<dbReference type="HOGENOM" id="CLU_057061_0_0_11"/>
<dbReference type="InterPro" id="IPR022357">
    <property type="entry name" value="MIP_CS"/>
</dbReference>
<evidence type="ECO:0000256" key="1">
    <source>
        <dbReference type="ARBA" id="ARBA00004651"/>
    </source>
</evidence>
<dbReference type="KEGG" id="bpsp:AH67_04385"/>
<feature type="transmembrane region" description="Helical" evidence="10">
    <location>
        <begin position="187"/>
        <end position="206"/>
    </location>
</feature>
<name>A0A0A7I7K5_9BIFI</name>
<comment type="subcellular location">
    <subcellularLocation>
        <location evidence="1">Cell membrane</location>
        <topology evidence="1">Multi-pass membrane protein</topology>
    </subcellularLocation>
</comment>
<dbReference type="InterPro" id="IPR023271">
    <property type="entry name" value="Aquaporin-like"/>
</dbReference>
<feature type="transmembrane region" description="Helical" evidence="10">
    <location>
        <begin position="23"/>
        <end position="45"/>
    </location>
</feature>
<keyword evidence="3 8" id="KW-0813">Transport</keyword>
<keyword evidence="12" id="KW-1185">Reference proteome</keyword>
<feature type="transmembrane region" description="Helical" evidence="10">
    <location>
        <begin position="237"/>
        <end position="260"/>
    </location>
</feature>
<comment type="similarity">
    <text evidence="2 8">Belongs to the MIP/aquaporin (TC 1.A.8) family.</text>
</comment>
<dbReference type="Pfam" id="PF00230">
    <property type="entry name" value="MIP"/>
    <property type="match status" value="1"/>
</dbReference>
<organism evidence="11 12">
    <name type="scientific">Bifidobacterium pseudolongum PV8-2</name>
    <dbReference type="NCBI Taxonomy" id="1447715"/>
    <lineage>
        <taxon>Bacteria</taxon>
        <taxon>Bacillati</taxon>
        <taxon>Actinomycetota</taxon>
        <taxon>Actinomycetes</taxon>
        <taxon>Bifidobacteriales</taxon>
        <taxon>Bifidobacteriaceae</taxon>
        <taxon>Bifidobacterium</taxon>
    </lineage>
</organism>
<keyword evidence="5 8" id="KW-0812">Transmembrane</keyword>
<dbReference type="GO" id="GO:0005886">
    <property type="term" value="C:plasma membrane"/>
    <property type="evidence" value="ECO:0007669"/>
    <property type="project" value="UniProtKB-SubCell"/>
</dbReference>
<evidence type="ECO:0000256" key="6">
    <source>
        <dbReference type="ARBA" id="ARBA00022989"/>
    </source>
</evidence>
<dbReference type="PRINTS" id="PR00783">
    <property type="entry name" value="MINTRINSICP"/>
</dbReference>
<protein>
    <submittedName>
        <fullName evidence="11">Glycerol transporter</fullName>
    </submittedName>
</protein>
<feature type="compositionally biased region" description="Acidic residues" evidence="9">
    <location>
        <begin position="314"/>
        <end position="323"/>
    </location>
</feature>
<evidence type="ECO:0000256" key="7">
    <source>
        <dbReference type="ARBA" id="ARBA00023136"/>
    </source>
</evidence>
<evidence type="ECO:0000256" key="4">
    <source>
        <dbReference type="ARBA" id="ARBA00022475"/>
    </source>
</evidence>
<evidence type="ECO:0000313" key="12">
    <source>
        <dbReference type="Proteomes" id="UP000030636"/>
    </source>
</evidence>
<dbReference type="PANTHER" id="PTHR19139:SF199">
    <property type="entry name" value="MIP17260P"/>
    <property type="match status" value="1"/>
</dbReference>
<evidence type="ECO:0000256" key="10">
    <source>
        <dbReference type="SAM" id="Phobius"/>
    </source>
</evidence>
<dbReference type="EMBL" id="CP007457">
    <property type="protein sequence ID" value="AIZ16262.1"/>
    <property type="molecule type" value="Genomic_DNA"/>
</dbReference>
<dbReference type="InterPro" id="IPR034294">
    <property type="entry name" value="Aquaporin_transptr"/>
</dbReference>
<evidence type="ECO:0000256" key="3">
    <source>
        <dbReference type="ARBA" id="ARBA00022448"/>
    </source>
</evidence>
<proteinExistence type="inferred from homology"/>
<sequence>MTAVDNETLAPTRRQHSIWSRMCAEFAGSLLICFSIYIMCSFGSAFYNVNLAYIALGTGVVYAAMTAIFAKVSGAQFNPAITVAAMLTSKTRVIDGVLYIIAQLLGAVAAGALFLFLLPSSESVPVSQWLSLVVNGYDEGSSLYATLTQMGLTYSVAMAIVIELIASIIVVAAAMQSMKRDGAPTRQHTLIMGLAYAAATAMAYPVTGAAVNPLRPTGIAVFASNKSLTVNPLSQLWVFWVSAILAAALVALVMIVAQLLSNRSAGKDGSDDVAEAAMVEDQTANDTDIPSVEDEVATTALTGTQADADYSVIEQEDAQVERQ</sequence>
<dbReference type="SUPFAM" id="SSF81338">
    <property type="entry name" value="Aquaporin-like"/>
    <property type="match status" value="1"/>
</dbReference>
<dbReference type="PANTHER" id="PTHR19139">
    <property type="entry name" value="AQUAPORIN TRANSPORTER"/>
    <property type="match status" value="1"/>
</dbReference>
<evidence type="ECO:0000256" key="5">
    <source>
        <dbReference type="ARBA" id="ARBA00022692"/>
    </source>
</evidence>
<feature type="transmembrane region" description="Helical" evidence="10">
    <location>
        <begin position="96"/>
        <end position="118"/>
    </location>
</feature>
<gene>
    <name evidence="11" type="ORF">AH67_04385</name>
</gene>
<dbReference type="OrthoDB" id="9807293at2"/>
<dbReference type="Proteomes" id="UP000030636">
    <property type="component" value="Chromosome"/>
</dbReference>
<reference evidence="11 12" key="1">
    <citation type="journal article" date="2015" name="Genome Announc.">
        <title>Bifidobacterium pseudolongum Strain PV8-2, Isolated from a Stool Sample of an Anemic Kenyan Infant.</title>
        <authorList>
            <person name="Vazquez-Gutierrez P."/>
            <person name="Lacroix C."/>
            <person name="Chassard C."/>
            <person name="Klumpp J."/>
            <person name="Stevens M.J."/>
            <person name="Jans C."/>
        </authorList>
    </citation>
    <scope>NUCLEOTIDE SEQUENCE [LARGE SCALE GENOMIC DNA]</scope>
    <source>
        <strain evidence="11 12">PV8-2</strain>
    </source>
</reference>
<evidence type="ECO:0000256" key="2">
    <source>
        <dbReference type="ARBA" id="ARBA00006175"/>
    </source>
</evidence>
<dbReference type="PROSITE" id="PS00221">
    <property type="entry name" value="MIP"/>
    <property type="match status" value="1"/>
</dbReference>
<evidence type="ECO:0000313" key="11">
    <source>
        <dbReference type="EMBL" id="AIZ16262.1"/>
    </source>
</evidence>